<evidence type="ECO:0000256" key="1">
    <source>
        <dbReference type="ARBA" id="ARBA00004651"/>
    </source>
</evidence>
<feature type="transmembrane region" description="Helical" evidence="8">
    <location>
        <begin position="281"/>
        <end position="299"/>
    </location>
</feature>
<evidence type="ECO:0000313" key="9">
    <source>
        <dbReference type="EMBL" id="PKY72463.1"/>
    </source>
</evidence>
<evidence type="ECO:0000256" key="7">
    <source>
        <dbReference type="ARBA" id="ARBA00023136"/>
    </source>
</evidence>
<dbReference type="Proteomes" id="UP000235122">
    <property type="component" value="Unassembled WGS sequence"/>
</dbReference>
<feature type="transmembrane region" description="Helical" evidence="8">
    <location>
        <begin position="149"/>
        <end position="170"/>
    </location>
</feature>
<reference evidence="9 10" key="1">
    <citation type="submission" date="2017-12" db="EMBL/GenBank/DDBJ databases">
        <title>Phylogenetic diversity of female urinary microbiome.</title>
        <authorList>
            <person name="Thomas-White K."/>
            <person name="Wolfe A.J."/>
        </authorList>
    </citation>
    <scope>NUCLEOTIDE SEQUENCE [LARGE SCALE GENOMIC DNA]</scope>
    <source>
        <strain evidence="9 10">UMB0402</strain>
    </source>
</reference>
<feature type="transmembrane region" description="Helical" evidence="8">
    <location>
        <begin position="69"/>
        <end position="89"/>
    </location>
</feature>
<dbReference type="CDD" id="cd06550">
    <property type="entry name" value="TM_ABC_iron-siderophores_like"/>
    <property type="match status" value="1"/>
</dbReference>
<evidence type="ECO:0000256" key="6">
    <source>
        <dbReference type="ARBA" id="ARBA00022989"/>
    </source>
</evidence>
<dbReference type="SUPFAM" id="SSF81345">
    <property type="entry name" value="ABC transporter involved in vitamin B12 uptake, BtuC"/>
    <property type="match status" value="1"/>
</dbReference>
<organism evidence="9 10">
    <name type="scientific">Winkia neuii</name>
    <dbReference type="NCBI Taxonomy" id="33007"/>
    <lineage>
        <taxon>Bacteria</taxon>
        <taxon>Bacillati</taxon>
        <taxon>Actinomycetota</taxon>
        <taxon>Actinomycetes</taxon>
        <taxon>Actinomycetales</taxon>
        <taxon>Actinomycetaceae</taxon>
        <taxon>Winkia</taxon>
    </lineage>
</organism>
<dbReference type="PROSITE" id="PS51257">
    <property type="entry name" value="PROKAR_LIPOPROTEIN"/>
    <property type="match status" value="1"/>
</dbReference>
<protein>
    <submittedName>
        <fullName evidence="9">Iron ABC transporter permease</fullName>
    </submittedName>
</protein>
<keyword evidence="6 8" id="KW-1133">Transmembrane helix</keyword>
<feature type="transmembrane region" description="Helical" evidence="8">
    <location>
        <begin position="243"/>
        <end position="269"/>
    </location>
</feature>
<feature type="transmembrane region" description="Helical" evidence="8">
    <location>
        <begin position="6"/>
        <end position="30"/>
    </location>
</feature>
<dbReference type="GO" id="GO:0005886">
    <property type="term" value="C:plasma membrane"/>
    <property type="evidence" value="ECO:0007669"/>
    <property type="project" value="UniProtKB-SubCell"/>
</dbReference>
<proteinExistence type="inferred from homology"/>
<comment type="caution">
    <text evidence="9">The sequence shown here is derived from an EMBL/GenBank/DDBJ whole genome shotgun (WGS) entry which is preliminary data.</text>
</comment>
<dbReference type="Gene3D" id="1.10.3470.10">
    <property type="entry name" value="ABC transporter involved in vitamin B12 uptake, BtuC"/>
    <property type="match status" value="1"/>
</dbReference>
<dbReference type="PANTHER" id="PTHR30472">
    <property type="entry name" value="FERRIC ENTEROBACTIN TRANSPORT SYSTEM PERMEASE PROTEIN"/>
    <property type="match status" value="1"/>
</dbReference>
<evidence type="ECO:0000313" key="10">
    <source>
        <dbReference type="Proteomes" id="UP000235122"/>
    </source>
</evidence>
<comment type="subcellular location">
    <subcellularLocation>
        <location evidence="1">Cell membrane</location>
        <topology evidence="1">Multi-pass membrane protein</topology>
    </subcellularLocation>
</comment>
<dbReference type="EMBL" id="PKKO01000003">
    <property type="protein sequence ID" value="PKY72463.1"/>
    <property type="molecule type" value="Genomic_DNA"/>
</dbReference>
<evidence type="ECO:0000256" key="4">
    <source>
        <dbReference type="ARBA" id="ARBA00022475"/>
    </source>
</evidence>
<dbReference type="PANTHER" id="PTHR30472:SF70">
    <property type="entry name" value="MOLYBDATE IMPORT SYSTEM PERMEASE PROTEIN MOLB"/>
    <property type="match status" value="1"/>
</dbReference>
<accession>A0A2I1IMX5</accession>
<evidence type="ECO:0000256" key="3">
    <source>
        <dbReference type="ARBA" id="ARBA00022448"/>
    </source>
</evidence>
<keyword evidence="4" id="KW-1003">Cell membrane</keyword>
<sequence>MRKSAGAQLAFLLLISAVVLLAIMGACLTVGRYGLPAHTIFTAFNPFAKDSVSAADATVLYQVRLPRMVGAALVGAALALAGVSYQGIFRNPLVSPGILGVSQGASVGAAGAILLGLSTLGVSAAALVGGIVAVLLATSIPRVLRNDSTLMLVLSGVIIGGFGSALVGILKFVADPETELAAIVFWQMGSLSDVRTDSLAHCALLALPAAALLLAMRWRINVISLGDREAAALGVNLRRDRSFAILAATVLTAAAVCLAGTVSWVGLVVPHLCRLVVGPNNARLLPLSVTFGASFMVVVDTLARSLNQMEVPLGVVTGMIGAPLFLLLLAVGKVKVR</sequence>
<keyword evidence="5 8" id="KW-0812">Transmembrane</keyword>
<name>A0A2I1IMX5_9ACTO</name>
<evidence type="ECO:0000256" key="8">
    <source>
        <dbReference type="SAM" id="Phobius"/>
    </source>
</evidence>
<feature type="transmembrane region" description="Helical" evidence="8">
    <location>
        <begin position="198"/>
        <end position="218"/>
    </location>
</feature>
<keyword evidence="7 8" id="KW-0472">Membrane</keyword>
<evidence type="ECO:0000256" key="5">
    <source>
        <dbReference type="ARBA" id="ARBA00022692"/>
    </source>
</evidence>
<dbReference type="InterPro" id="IPR000522">
    <property type="entry name" value="ABC_transptr_permease_BtuC"/>
</dbReference>
<gene>
    <name evidence="9" type="ORF">CYJ19_06380</name>
</gene>
<comment type="similarity">
    <text evidence="2">Belongs to the binding-protein-dependent transport system permease family. FecCD subfamily.</text>
</comment>
<dbReference type="Pfam" id="PF01032">
    <property type="entry name" value="FecCD"/>
    <property type="match status" value="1"/>
</dbReference>
<dbReference type="GO" id="GO:0033214">
    <property type="term" value="P:siderophore-iron import into cell"/>
    <property type="evidence" value="ECO:0007669"/>
    <property type="project" value="TreeGrafter"/>
</dbReference>
<feature type="transmembrane region" description="Helical" evidence="8">
    <location>
        <begin position="311"/>
        <end position="331"/>
    </location>
</feature>
<dbReference type="InterPro" id="IPR037294">
    <property type="entry name" value="ABC_BtuC-like"/>
</dbReference>
<keyword evidence="10" id="KW-1185">Reference proteome</keyword>
<feature type="transmembrane region" description="Helical" evidence="8">
    <location>
        <begin position="109"/>
        <end position="137"/>
    </location>
</feature>
<dbReference type="GeneID" id="35866724"/>
<dbReference type="AlphaFoldDB" id="A0A2I1IMX5"/>
<dbReference type="GO" id="GO:0022857">
    <property type="term" value="F:transmembrane transporter activity"/>
    <property type="evidence" value="ECO:0007669"/>
    <property type="project" value="InterPro"/>
</dbReference>
<dbReference type="STRING" id="33007.HMPREF3198_01190"/>
<evidence type="ECO:0000256" key="2">
    <source>
        <dbReference type="ARBA" id="ARBA00007935"/>
    </source>
</evidence>
<keyword evidence="3" id="KW-0813">Transport</keyword>
<dbReference type="RefSeq" id="WP_024331921.1">
    <property type="nucleotide sequence ID" value="NZ_JAWHKF010000006.1"/>
</dbReference>